<evidence type="ECO:0000313" key="3">
    <source>
        <dbReference type="Proteomes" id="UP001281761"/>
    </source>
</evidence>
<name>A0ABQ9XD63_9EUKA</name>
<feature type="region of interest" description="Disordered" evidence="1">
    <location>
        <begin position="33"/>
        <end position="53"/>
    </location>
</feature>
<organism evidence="2 3">
    <name type="scientific">Blattamonas nauphoetae</name>
    <dbReference type="NCBI Taxonomy" id="2049346"/>
    <lineage>
        <taxon>Eukaryota</taxon>
        <taxon>Metamonada</taxon>
        <taxon>Preaxostyla</taxon>
        <taxon>Oxymonadida</taxon>
        <taxon>Blattamonas</taxon>
    </lineage>
</organism>
<keyword evidence="3" id="KW-1185">Reference proteome</keyword>
<sequence length="53" mass="5915">MHIVTSSCLCLSLLPNNSSKNLEDTHEIITHHPPSLCKRRISHHPPSPVHQNG</sequence>
<proteinExistence type="predicted"/>
<gene>
    <name evidence="2" type="ORF">BLNAU_14561</name>
</gene>
<dbReference type="EMBL" id="JARBJD010000135">
    <property type="protein sequence ID" value="KAK2950443.1"/>
    <property type="molecule type" value="Genomic_DNA"/>
</dbReference>
<protein>
    <submittedName>
        <fullName evidence="2">Uncharacterized protein</fullName>
    </submittedName>
</protein>
<accession>A0ABQ9XD63</accession>
<evidence type="ECO:0000313" key="2">
    <source>
        <dbReference type="EMBL" id="KAK2950443.1"/>
    </source>
</evidence>
<evidence type="ECO:0000256" key="1">
    <source>
        <dbReference type="SAM" id="MobiDB-lite"/>
    </source>
</evidence>
<comment type="caution">
    <text evidence="2">The sequence shown here is derived from an EMBL/GenBank/DDBJ whole genome shotgun (WGS) entry which is preliminary data.</text>
</comment>
<reference evidence="2 3" key="1">
    <citation type="journal article" date="2022" name="bioRxiv">
        <title>Genomics of Preaxostyla Flagellates Illuminates Evolutionary Transitions and the Path Towards Mitochondrial Loss.</title>
        <authorList>
            <person name="Novak L.V.F."/>
            <person name="Treitli S.C."/>
            <person name="Pyrih J."/>
            <person name="Halakuc P."/>
            <person name="Pipaliya S.V."/>
            <person name="Vacek V."/>
            <person name="Brzon O."/>
            <person name="Soukal P."/>
            <person name="Eme L."/>
            <person name="Dacks J.B."/>
            <person name="Karnkowska A."/>
            <person name="Elias M."/>
            <person name="Hampl V."/>
        </authorList>
    </citation>
    <scope>NUCLEOTIDE SEQUENCE [LARGE SCALE GENOMIC DNA]</scope>
    <source>
        <strain evidence="2">NAU3</strain>
        <tissue evidence="2">Gut</tissue>
    </source>
</reference>
<dbReference type="Proteomes" id="UP001281761">
    <property type="component" value="Unassembled WGS sequence"/>
</dbReference>